<gene>
    <name evidence="2" type="ORF">X975_22474</name>
</gene>
<dbReference type="GO" id="GO:0015074">
    <property type="term" value="P:DNA integration"/>
    <property type="evidence" value="ECO:0007669"/>
    <property type="project" value="InterPro"/>
</dbReference>
<evidence type="ECO:0000313" key="3">
    <source>
        <dbReference type="Proteomes" id="UP000054359"/>
    </source>
</evidence>
<evidence type="ECO:0000259" key="1">
    <source>
        <dbReference type="Pfam" id="PF01498"/>
    </source>
</evidence>
<dbReference type="OrthoDB" id="7547935at2759"/>
<evidence type="ECO:0000313" key="2">
    <source>
        <dbReference type="EMBL" id="KFM57285.1"/>
    </source>
</evidence>
<name>A0A087SWP6_STEMI</name>
<reference evidence="2 3" key="1">
    <citation type="submission" date="2013-11" db="EMBL/GenBank/DDBJ databases">
        <title>Genome sequencing of Stegodyphus mimosarum.</title>
        <authorList>
            <person name="Bechsgaard J."/>
        </authorList>
    </citation>
    <scope>NUCLEOTIDE SEQUENCE [LARGE SCALE GENOMIC DNA]</scope>
</reference>
<proteinExistence type="predicted"/>
<protein>
    <recommendedName>
        <fullName evidence="1">Transposase Tc1-like domain-containing protein</fullName>
    </recommendedName>
</protein>
<feature type="domain" description="Transposase Tc1-like" evidence="1">
    <location>
        <begin position="120"/>
        <end position="192"/>
    </location>
</feature>
<dbReference type="GO" id="GO:0006313">
    <property type="term" value="P:DNA transposition"/>
    <property type="evidence" value="ECO:0007669"/>
    <property type="project" value="InterPro"/>
</dbReference>
<keyword evidence="3" id="KW-1185">Reference proteome</keyword>
<dbReference type="InterPro" id="IPR002492">
    <property type="entry name" value="Transposase_Tc1-like"/>
</dbReference>
<feature type="non-terminal residue" evidence="2">
    <location>
        <position position="220"/>
    </location>
</feature>
<dbReference type="AlphaFoldDB" id="A0A087SWP6"/>
<dbReference type="GO" id="GO:0003677">
    <property type="term" value="F:DNA binding"/>
    <property type="evidence" value="ECO:0007669"/>
    <property type="project" value="InterPro"/>
</dbReference>
<sequence length="220" mass="25307">MKNERCPRLDSNYGPLEYASTVLTTTPQRHAKKPGEIPYNLTVRENEDEVVSFLRNHLDDIKHGTMIRKLEERRSVTSVAEEFGIDKSVVSRACETFQTIGTAVRKVSVALPRKITAVDDRDIGLQAKRARNQSAIAIAQQPCIATGQQESQFTVSRRLHKGGLFVHRPEPWIALKAGHRRHRLEWYKEHKNWTSHQLRHSLFANESRFSAARYSQRQLI</sequence>
<dbReference type="Pfam" id="PF01498">
    <property type="entry name" value="HTH_Tnp_Tc3_2"/>
    <property type="match status" value="1"/>
</dbReference>
<dbReference type="EMBL" id="KK112300">
    <property type="protein sequence ID" value="KFM57285.1"/>
    <property type="molecule type" value="Genomic_DNA"/>
</dbReference>
<accession>A0A087SWP6</accession>
<organism evidence="2 3">
    <name type="scientific">Stegodyphus mimosarum</name>
    <name type="common">African social velvet spider</name>
    <dbReference type="NCBI Taxonomy" id="407821"/>
    <lineage>
        <taxon>Eukaryota</taxon>
        <taxon>Metazoa</taxon>
        <taxon>Ecdysozoa</taxon>
        <taxon>Arthropoda</taxon>
        <taxon>Chelicerata</taxon>
        <taxon>Arachnida</taxon>
        <taxon>Araneae</taxon>
        <taxon>Araneomorphae</taxon>
        <taxon>Entelegynae</taxon>
        <taxon>Eresoidea</taxon>
        <taxon>Eresidae</taxon>
        <taxon>Stegodyphus</taxon>
    </lineage>
</organism>
<dbReference type="Proteomes" id="UP000054359">
    <property type="component" value="Unassembled WGS sequence"/>
</dbReference>